<feature type="compositionally biased region" description="Low complexity" evidence="1">
    <location>
        <begin position="664"/>
        <end position="714"/>
    </location>
</feature>
<gene>
    <name evidence="2" type="ORF">BG015_011232</name>
</gene>
<comment type="caution">
    <text evidence="2">The sequence shown here is derived from an EMBL/GenBank/DDBJ whole genome shotgun (WGS) entry which is preliminary data.</text>
</comment>
<evidence type="ECO:0000256" key="1">
    <source>
        <dbReference type="SAM" id="MobiDB-lite"/>
    </source>
</evidence>
<feature type="compositionally biased region" description="Polar residues" evidence="1">
    <location>
        <begin position="327"/>
        <end position="338"/>
    </location>
</feature>
<feature type="region of interest" description="Disordered" evidence="1">
    <location>
        <begin position="661"/>
        <end position="747"/>
    </location>
</feature>
<dbReference type="AlphaFoldDB" id="A0A9P5RT02"/>
<reference evidence="2" key="1">
    <citation type="journal article" date="2020" name="Fungal Divers.">
        <title>Resolving the Mortierellaceae phylogeny through synthesis of multi-gene phylogenetics and phylogenomics.</title>
        <authorList>
            <person name="Vandepol N."/>
            <person name="Liber J."/>
            <person name="Desiro A."/>
            <person name="Na H."/>
            <person name="Kennedy M."/>
            <person name="Barry K."/>
            <person name="Grigoriev I.V."/>
            <person name="Miller A.N."/>
            <person name="O'Donnell K."/>
            <person name="Stajich J.E."/>
            <person name="Bonito G."/>
        </authorList>
    </citation>
    <scope>NUCLEOTIDE SEQUENCE</scope>
    <source>
        <strain evidence="2">NRRL 6426</strain>
    </source>
</reference>
<protein>
    <submittedName>
        <fullName evidence="2">Uncharacterized protein</fullName>
    </submittedName>
</protein>
<feature type="region of interest" description="Disordered" evidence="1">
    <location>
        <begin position="325"/>
        <end position="387"/>
    </location>
</feature>
<organism evidence="2 3">
    <name type="scientific">Linnemannia schmuckeri</name>
    <dbReference type="NCBI Taxonomy" id="64567"/>
    <lineage>
        <taxon>Eukaryota</taxon>
        <taxon>Fungi</taxon>
        <taxon>Fungi incertae sedis</taxon>
        <taxon>Mucoromycota</taxon>
        <taxon>Mortierellomycotina</taxon>
        <taxon>Mortierellomycetes</taxon>
        <taxon>Mortierellales</taxon>
        <taxon>Mortierellaceae</taxon>
        <taxon>Linnemannia</taxon>
    </lineage>
</organism>
<feature type="region of interest" description="Disordered" evidence="1">
    <location>
        <begin position="174"/>
        <end position="198"/>
    </location>
</feature>
<dbReference type="OrthoDB" id="2443645at2759"/>
<name>A0A9P5RT02_9FUNG</name>
<evidence type="ECO:0000313" key="2">
    <source>
        <dbReference type="EMBL" id="KAF9147169.1"/>
    </source>
</evidence>
<feature type="compositionally biased region" description="Basic and acidic residues" evidence="1">
    <location>
        <begin position="69"/>
        <end position="78"/>
    </location>
</feature>
<feature type="compositionally biased region" description="Polar residues" evidence="1">
    <location>
        <begin position="177"/>
        <end position="186"/>
    </location>
</feature>
<evidence type="ECO:0000313" key="3">
    <source>
        <dbReference type="Proteomes" id="UP000748756"/>
    </source>
</evidence>
<sequence length="747" mass="81719">MASTSSFPRSSSLHPPPKSKKRPVSMSSIATPYFVYCPIKLIFSGPLSTYAELESPPPSPLQRSTFDTYSDHSHDHKQPQQQQQQQQLSNHGRRRFNESRPIQIPKDLLCKSRSSGTFPIKRSYSSSSMARAIPPVPLKKKYTHLNTPLADKPATSPSIVRTLSHSKRISSLLFRKQQPSPSTPSVSIHPADHRSNPVNTRLGDFDEFEEVPIDSCPATPPPTTTTTVDISTASVAAAVMINHAALQKKMNMSIDDIDEHMNHVNRSPPLTDQTSVAIGRTSQRQAPSKITAMVINTNHSKGNFTNSIRSQSSADIIATSFKVLTSPRRNNTSNQVQDPSAPKQKKTLLESMSSSMRQVRKRAANLFGGIRQKRKKSKNSTLDQDEVDEGSLVTKIENCHLGDEDYGMSTLPLALSVAPFIAVPTPTSLARVDSSVPQPASWPMDVDVISISSSSSESFENTASPLTAAVAADLLRLSWSSPNGPSLFTRSAEDLTRPHTSSFYDFSGCEPSLPGDSRQALAAETETGLLHNGRCLSHSESAALVMAPKRSTSLSSIPFARHLRLYYGLADVDTNDDGVKQKDEQTNKSVRFGGLGYREWILSKNHAPSFMAKYKSGGKKDKDKGCPDANGFTLGTVGGNRSDPFRDRDVDELVELIFVDTPAPKSSSTPKKNGKNTTTKHGISIPSFSSPSSNTSSTTSLSSLSPICEQQQQEQEQEQEQEQQTQQAPQTKAIRRASLMPDTFLRQ</sequence>
<dbReference type="Proteomes" id="UP000748756">
    <property type="component" value="Unassembled WGS sequence"/>
</dbReference>
<proteinExistence type="predicted"/>
<dbReference type="EMBL" id="JAAAUQ010000855">
    <property type="protein sequence ID" value="KAF9147169.1"/>
    <property type="molecule type" value="Genomic_DNA"/>
</dbReference>
<feature type="region of interest" description="Disordered" evidence="1">
    <location>
        <begin position="1"/>
        <end position="25"/>
    </location>
</feature>
<feature type="region of interest" description="Disordered" evidence="1">
    <location>
        <begin position="52"/>
        <end position="108"/>
    </location>
</feature>
<accession>A0A9P5RT02</accession>
<keyword evidence="3" id="KW-1185">Reference proteome</keyword>